<accession>A0A1H4KWY0</accession>
<evidence type="ECO:0000256" key="7">
    <source>
        <dbReference type="ARBA" id="ARBA00023136"/>
    </source>
</evidence>
<evidence type="ECO:0000313" key="10">
    <source>
        <dbReference type="Proteomes" id="UP000182241"/>
    </source>
</evidence>
<dbReference type="AlphaFoldDB" id="A0A1H4KWY0"/>
<dbReference type="PANTHER" id="PTHR33908:SF11">
    <property type="entry name" value="MEMBRANE PROTEIN"/>
    <property type="match status" value="1"/>
</dbReference>
<evidence type="ECO:0008006" key="11">
    <source>
        <dbReference type="Google" id="ProtNLM"/>
    </source>
</evidence>
<feature type="transmembrane region" description="Helical" evidence="8">
    <location>
        <begin position="97"/>
        <end position="114"/>
    </location>
</feature>
<reference evidence="10" key="1">
    <citation type="submission" date="2016-10" db="EMBL/GenBank/DDBJ databases">
        <authorList>
            <person name="Varghese N."/>
            <person name="Submissions S."/>
        </authorList>
    </citation>
    <scope>NUCLEOTIDE SEQUENCE [LARGE SCALE GENOMIC DNA]</scope>
    <source>
        <strain evidence="10">DSM 44234</strain>
    </source>
</reference>
<keyword evidence="7 8" id="KW-0472">Membrane</keyword>
<organism evidence="9 10">
    <name type="scientific">Tsukamurella tyrosinosolvens</name>
    <dbReference type="NCBI Taxonomy" id="57704"/>
    <lineage>
        <taxon>Bacteria</taxon>
        <taxon>Bacillati</taxon>
        <taxon>Actinomycetota</taxon>
        <taxon>Actinomycetes</taxon>
        <taxon>Mycobacteriales</taxon>
        <taxon>Tsukamurellaceae</taxon>
        <taxon>Tsukamurella</taxon>
    </lineage>
</organism>
<keyword evidence="4" id="KW-0808">Transferase</keyword>
<dbReference type="GO" id="GO:0005886">
    <property type="term" value="C:plasma membrane"/>
    <property type="evidence" value="ECO:0007669"/>
    <property type="project" value="UniProtKB-SubCell"/>
</dbReference>
<dbReference type="Proteomes" id="UP000182241">
    <property type="component" value="Unassembled WGS sequence"/>
</dbReference>
<evidence type="ECO:0000256" key="8">
    <source>
        <dbReference type="SAM" id="Phobius"/>
    </source>
</evidence>
<evidence type="ECO:0000256" key="4">
    <source>
        <dbReference type="ARBA" id="ARBA00022679"/>
    </source>
</evidence>
<feature type="transmembrane region" description="Helical" evidence="8">
    <location>
        <begin position="330"/>
        <end position="350"/>
    </location>
</feature>
<keyword evidence="5 8" id="KW-0812">Transmembrane</keyword>
<evidence type="ECO:0000313" key="9">
    <source>
        <dbReference type="EMBL" id="SEB62605.1"/>
    </source>
</evidence>
<dbReference type="PANTHER" id="PTHR33908">
    <property type="entry name" value="MANNOSYLTRANSFERASE YKCB-RELATED"/>
    <property type="match status" value="1"/>
</dbReference>
<dbReference type="GO" id="GO:0016763">
    <property type="term" value="F:pentosyltransferase activity"/>
    <property type="evidence" value="ECO:0007669"/>
    <property type="project" value="TreeGrafter"/>
</dbReference>
<dbReference type="EMBL" id="FNSA01000003">
    <property type="protein sequence ID" value="SEB62605.1"/>
    <property type="molecule type" value="Genomic_DNA"/>
</dbReference>
<sequence length="423" mass="44796">MTSRRSALSRLSPSQRVAGIGFLVLALVLVAYAIRVGTPLRYGDEKEYVGIAQGIVDGQGYRLYGAESAYRPPAWPLLLAAFLAVGLPTWLLPVVPAILLVIAAAAAGVAAVRISGRPLGALAAPAVLLYPIDAYTATTLYPQALATAGLALLVLLATRAQDGAPLSVLACAAVGLLMAVEVLSVPTMALTALVVGAWILVRQKGNRVRFAAIGGAAAALPVLAWTAFNTVRFGTPVLISTSGGQNLLIGNNPSATGDSGVDVDIDRYLEAAVGMSEPDRDAYLRQSAIDWILSDPVAALRLYVAKTVNYFSPYNAPTTAVEGTDSTARIALVVLAFVVLIAATSVRFGLHRRLSVQPVEWLVVGLFVANGPFMALFFTRTRFRQPLDAILLIEAAIGVVLVVVWLLDRYRSRRARREPEEAA</sequence>
<evidence type="ECO:0000256" key="2">
    <source>
        <dbReference type="ARBA" id="ARBA00022475"/>
    </source>
</evidence>
<gene>
    <name evidence="9" type="ORF">SAMN04489793_0363</name>
</gene>
<evidence type="ECO:0000256" key="5">
    <source>
        <dbReference type="ARBA" id="ARBA00022692"/>
    </source>
</evidence>
<name>A0A1H4KWY0_TSUTY</name>
<keyword evidence="6 8" id="KW-1133">Transmembrane helix</keyword>
<comment type="subcellular location">
    <subcellularLocation>
        <location evidence="1">Cell membrane</location>
        <topology evidence="1">Multi-pass membrane protein</topology>
    </subcellularLocation>
</comment>
<feature type="transmembrane region" description="Helical" evidence="8">
    <location>
        <begin position="389"/>
        <end position="407"/>
    </location>
</feature>
<dbReference type="GO" id="GO:0009103">
    <property type="term" value="P:lipopolysaccharide biosynthetic process"/>
    <property type="evidence" value="ECO:0007669"/>
    <property type="project" value="UniProtKB-ARBA"/>
</dbReference>
<keyword evidence="2" id="KW-1003">Cell membrane</keyword>
<feature type="transmembrane region" description="Helical" evidence="8">
    <location>
        <begin position="362"/>
        <end position="383"/>
    </location>
</feature>
<dbReference type="InterPro" id="IPR050297">
    <property type="entry name" value="LipidA_mod_glycosyltrf_83"/>
</dbReference>
<dbReference type="STRING" id="57704.SAMN04489793_0363"/>
<keyword evidence="10" id="KW-1185">Reference proteome</keyword>
<feature type="transmembrane region" description="Helical" evidence="8">
    <location>
        <begin position="208"/>
        <end position="228"/>
    </location>
</feature>
<feature type="transmembrane region" description="Helical" evidence="8">
    <location>
        <begin position="185"/>
        <end position="201"/>
    </location>
</feature>
<evidence type="ECO:0000256" key="3">
    <source>
        <dbReference type="ARBA" id="ARBA00022676"/>
    </source>
</evidence>
<evidence type="ECO:0000256" key="6">
    <source>
        <dbReference type="ARBA" id="ARBA00022989"/>
    </source>
</evidence>
<proteinExistence type="predicted"/>
<evidence type="ECO:0000256" key="1">
    <source>
        <dbReference type="ARBA" id="ARBA00004651"/>
    </source>
</evidence>
<protein>
    <recommendedName>
        <fullName evidence="11">Dolichyl-phosphate-mannose-protein mannosyltransferase</fullName>
    </recommendedName>
</protein>
<keyword evidence="3" id="KW-0328">Glycosyltransferase</keyword>